<sequence length="36" mass="3642">MPRFAGAWTSSGIDFISLVNAIVMAGTGTIASTARA</sequence>
<dbReference type="AlphaFoldDB" id="A0A7W9CY27"/>
<gene>
    <name evidence="1" type="ORF">GGI59_005854</name>
</gene>
<name>A0A7W9CY27_9HYPH</name>
<proteinExistence type="predicted"/>
<evidence type="ECO:0000313" key="1">
    <source>
        <dbReference type="EMBL" id="MBB5564147.1"/>
    </source>
</evidence>
<keyword evidence="2" id="KW-1185">Reference proteome</keyword>
<dbReference type="EMBL" id="JACHBC010000017">
    <property type="protein sequence ID" value="MBB5564147.1"/>
    <property type="molecule type" value="Genomic_DNA"/>
</dbReference>
<accession>A0A7W9CY27</accession>
<dbReference type="Proteomes" id="UP000528824">
    <property type="component" value="Unassembled WGS sequence"/>
</dbReference>
<evidence type="ECO:0000313" key="2">
    <source>
        <dbReference type="Proteomes" id="UP000528824"/>
    </source>
</evidence>
<organism evidence="1 2">
    <name type="scientific">Rhizobium lentis</name>
    <dbReference type="NCBI Taxonomy" id="1138194"/>
    <lineage>
        <taxon>Bacteria</taxon>
        <taxon>Pseudomonadati</taxon>
        <taxon>Pseudomonadota</taxon>
        <taxon>Alphaproteobacteria</taxon>
        <taxon>Hyphomicrobiales</taxon>
        <taxon>Rhizobiaceae</taxon>
        <taxon>Rhizobium/Agrobacterium group</taxon>
        <taxon>Rhizobium</taxon>
    </lineage>
</organism>
<comment type="caution">
    <text evidence="1">The sequence shown here is derived from an EMBL/GenBank/DDBJ whole genome shotgun (WGS) entry which is preliminary data.</text>
</comment>
<protein>
    <submittedName>
        <fullName evidence="1">Uncharacterized protein</fullName>
    </submittedName>
</protein>
<reference evidence="1 2" key="1">
    <citation type="submission" date="2020-08" db="EMBL/GenBank/DDBJ databases">
        <title>Genomic Encyclopedia of Type Strains, Phase IV (KMG-V): Genome sequencing to study the core and pangenomes of soil and plant-associated prokaryotes.</title>
        <authorList>
            <person name="Whitman W."/>
        </authorList>
    </citation>
    <scope>NUCLEOTIDE SEQUENCE [LARGE SCALE GENOMIC DNA]</scope>
    <source>
        <strain evidence="1 2">SEMIA 4034</strain>
    </source>
</reference>